<feature type="domain" description="Fatty acid desaturase" evidence="2">
    <location>
        <begin position="61"/>
        <end position="314"/>
    </location>
</feature>
<reference evidence="3 4" key="1">
    <citation type="submission" date="2019-06" db="EMBL/GenBank/DDBJ databases">
        <title>Enrichment of Autotrophic Halophilic Microorganisms from Red Sea Brine Pool Using Microbial Electrosynthesis System.</title>
        <authorList>
            <person name="Alqahtani M.F."/>
            <person name="Bajracharya S."/>
            <person name="Katuri K.P."/>
            <person name="Ali M."/>
            <person name="Saikaly P.E."/>
        </authorList>
    </citation>
    <scope>NUCLEOTIDE SEQUENCE [LARGE SCALE GENOMIC DNA]</scope>
    <source>
        <strain evidence="3">MES6</strain>
    </source>
</reference>
<evidence type="ECO:0000256" key="1">
    <source>
        <dbReference type="SAM" id="Phobius"/>
    </source>
</evidence>
<keyword evidence="1" id="KW-0812">Transmembrane</keyword>
<feature type="transmembrane region" description="Helical" evidence="1">
    <location>
        <begin position="215"/>
        <end position="236"/>
    </location>
</feature>
<gene>
    <name evidence="3" type="ORF">FH759_14235</name>
</gene>
<feature type="transmembrane region" description="Helical" evidence="1">
    <location>
        <begin position="187"/>
        <end position="208"/>
    </location>
</feature>
<sequence>MHPTGTTPTEPTAPARNWIRTLARYREPILWRSLTELALSLLPLVAIWALAWWAMSISPLLSILLALINGGFLVRLFVIQHDCGHGAYFANRHVNEWVGRGIGVLTLTPYDVWRRTHAIHHASHGNLDKRGMGDVHTLTVAEYRALPWHRRMIYRLYRNPLILFGLGPTYLFVVQNRLPLGLMRSGWRYWLSAMTTNALLVAGSLAIVWLGGWSVLFSVFVPTVLVGASAGVWLFYVQHQFEDTMWDRDHEWNLHEAALHGSSHYVMPGLLRWFSANIGVHHVHHLYSRIPFYRLPEVLRDHADLANAQRLTIRESLSCARRHLWDEETRQLLSFRSSRAMYG</sequence>
<feature type="transmembrane region" description="Helical" evidence="1">
    <location>
        <begin position="34"/>
        <end position="54"/>
    </location>
</feature>
<evidence type="ECO:0000259" key="2">
    <source>
        <dbReference type="Pfam" id="PF00487"/>
    </source>
</evidence>
<proteinExistence type="predicted"/>
<dbReference type="InterPro" id="IPR005804">
    <property type="entry name" value="FA_desaturase_dom"/>
</dbReference>
<dbReference type="InterPro" id="IPR012171">
    <property type="entry name" value="Fatty_acid_desaturase"/>
</dbReference>
<feature type="transmembrane region" description="Helical" evidence="1">
    <location>
        <begin position="60"/>
        <end position="78"/>
    </location>
</feature>
<evidence type="ECO:0000313" key="4">
    <source>
        <dbReference type="Proteomes" id="UP000483078"/>
    </source>
</evidence>
<dbReference type="GO" id="GO:0016717">
    <property type="term" value="F:oxidoreductase activity, acting on paired donors, with oxidation of a pair of donors resulting in the reduction of molecular oxygen to two molecules of water"/>
    <property type="evidence" value="ECO:0007669"/>
    <property type="project" value="TreeGrafter"/>
</dbReference>
<dbReference type="CDD" id="cd03507">
    <property type="entry name" value="Delta12-FADS-like"/>
    <property type="match status" value="1"/>
</dbReference>
<name>A0A7C9HKM5_9RHOB</name>
<dbReference type="PANTHER" id="PTHR19353:SF73">
    <property type="entry name" value="FATTY ACID DESATURASE"/>
    <property type="match status" value="1"/>
</dbReference>
<dbReference type="GO" id="GO:0016020">
    <property type="term" value="C:membrane"/>
    <property type="evidence" value="ECO:0007669"/>
    <property type="project" value="TreeGrafter"/>
</dbReference>
<feature type="transmembrane region" description="Helical" evidence="1">
    <location>
        <begin position="156"/>
        <end position="175"/>
    </location>
</feature>
<dbReference type="AlphaFoldDB" id="A0A7C9HKM5"/>
<dbReference type="Pfam" id="PF00487">
    <property type="entry name" value="FA_desaturase"/>
    <property type="match status" value="1"/>
</dbReference>
<accession>A0A7C9HKM5</accession>
<dbReference type="RefSeq" id="WP_273250936.1">
    <property type="nucleotide sequence ID" value="NZ_VENJ01000023.1"/>
</dbReference>
<dbReference type="EMBL" id="VENJ01000023">
    <property type="protein sequence ID" value="MTJ05832.1"/>
    <property type="molecule type" value="Genomic_DNA"/>
</dbReference>
<dbReference type="GO" id="GO:0006629">
    <property type="term" value="P:lipid metabolic process"/>
    <property type="evidence" value="ECO:0007669"/>
    <property type="project" value="InterPro"/>
</dbReference>
<comment type="caution">
    <text evidence="3">The sequence shown here is derived from an EMBL/GenBank/DDBJ whole genome shotgun (WGS) entry which is preliminary data.</text>
</comment>
<dbReference type="PANTHER" id="PTHR19353">
    <property type="entry name" value="FATTY ACID DESATURASE 2"/>
    <property type="match status" value="1"/>
</dbReference>
<keyword evidence="1" id="KW-0472">Membrane</keyword>
<keyword evidence="1" id="KW-1133">Transmembrane helix</keyword>
<evidence type="ECO:0000313" key="3">
    <source>
        <dbReference type="EMBL" id="MTJ05832.1"/>
    </source>
</evidence>
<dbReference type="Proteomes" id="UP000483078">
    <property type="component" value="Unassembled WGS sequence"/>
</dbReference>
<protein>
    <submittedName>
        <fullName evidence="3">Fatty acid desaturase</fullName>
    </submittedName>
</protein>
<organism evidence="3 4">
    <name type="scientific">Sediminimonas qiaohouensis</name>
    <dbReference type="NCBI Taxonomy" id="552061"/>
    <lineage>
        <taxon>Bacteria</taxon>
        <taxon>Pseudomonadati</taxon>
        <taxon>Pseudomonadota</taxon>
        <taxon>Alphaproteobacteria</taxon>
        <taxon>Rhodobacterales</taxon>
        <taxon>Roseobacteraceae</taxon>
        <taxon>Sediminimonas</taxon>
    </lineage>
</organism>